<dbReference type="EMBL" id="QRDZ01000013">
    <property type="protein sequence ID" value="RED76117.1"/>
    <property type="molecule type" value="Genomic_DNA"/>
</dbReference>
<name>A0A3D9JRE0_9BACL</name>
<dbReference type="Proteomes" id="UP000256977">
    <property type="component" value="Unassembled WGS sequence"/>
</dbReference>
<dbReference type="InterPro" id="IPR050116">
    <property type="entry name" value="DNA_polymerase-Y"/>
</dbReference>
<dbReference type="InterPro" id="IPR043502">
    <property type="entry name" value="DNA/RNA_pol_sf"/>
</dbReference>
<dbReference type="InterPro" id="IPR001126">
    <property type="entry name" value="UmuC"/>
</dbReference>
<dbReference type="InterPro" id="IPR043128">
    <property type="entry name" value="Rev_trsase/Diguanyl_cyclase"/>
</dbReference>
<dbReference type="SUPFAM" id="SSF56672">
    <property type="entry name" value="DNA/RNA polymerases"/>
    <property type="match status" value="1"/>
</dbReference>
<comment type="similarity">
    <text evidence="1">Belongs to the DNA polymerase type-Y family.</text>
</comment>
<evidence type="ECO:0000313" key="4">
    <source>
        <dbReference type="Proteomes" id="UP000256977"/>
    </source>
</evidence>
<dbReference type="Gene3D" id="3.30.1490.100">
    <property type="entry name" value="DNA polymerase, Y-family, little finger domain"/>
    <property type="match status" value="1"/>
</dbReference>
<comment type="caution">
    <text evidence="3">The sequence shown here is derived from an EMBL/GenBank/DDBJ whole genome shotgun (WGS) entry which is preliminary data.</text>
</comment>
<organism evidence="3 4">
    <name type="scientific">Cohnella phaseoli</name>
    <dbReference type="NCBI Taxonomy" id="456490"/>
    <lineage>
        <taxon>Bacteria</taxon>
        <taxon>Bacillati</taxon>
        <taxon>Bacillota</taxon>
        <taxon>Bacilli</taxon>
        <taxon>Bacillales</taxon>
        <taxon>Paenibacillaceae</taxon>
        <taxon>Cohnella</taxon>
    </lineage>
</organism>
<dbReference type="InterPro" id="IPR036775">
    <property type="entry name" value="DNA_pol_Y-fam_lit_finger_sf"/>
</dbReference>
<dbReference type="GO" id="GO:0009432">
    <property type="term" value="P:SOS response"/>
    <property type="evidence" value="ECO:0007669"/>
    <property type="project" value="TreeGrafter"/>
</dbReference>
<sequence length="309" mass="35188">MDVTGILKRYDSVEDLAKQIRSEILLSTGVWTRIGIGPTKILAKMANNYAKKTDSGLFRLGFDNLEQELWPRPVQELFMVADKMSAHFQAMGMYRIGDISKLSLDEFKKRMRLRMGRKADVQARYYWEMTWGIDDSPVVPSIRDEVKSISHGKTLRASLYFRRHDIELVLHELTAEVCRRARHKGKQGQTVSVGLGETDGSQAARFSRQSTLQHATNLTREVAEAALRLFRKHWQGMPVCYLYVSLTQLREANATQLTLFEDRAKMQDLEHVTDVIKDRFGAAAIMPASALQEASIVRERAGQIGGHYK</sequence>
<dbReference type="SUPFAM" id="SSF100879">
    <property type="entry name" value="Lesion bypass DNA polymerase (Y-family), little finger domain"/>
    <property type="match status" value="1"/>
</dbReference>
<proteinExistence type="inferred from homology"/>
<dbReference type="GO" id="GO:0003684">
    <property type="term" value="F:damaged DNA binding"/>
    <property type="evidence" value="ECO:0007669"/>
    <property type="project" value="InterPro"/>
</dbReference>
<dbReference type="PANTHER" id="PTHR11076">
    <property type="entry name" value="DNA REPAIR POLYMERASE UMUC / TRANSFERASE FAMILY MEMBER"/>
    <property type="match status" value="1"/>
</dbReference>
<evidence type="ECO:0000313" key="3">
    <source>
        <dbReference type="EMBL" id="RED76117.1"/>
    </source>
</evidence>
<evidence type="ECO:0000256" key="1">
    <source>
        <dbReference type="ARBA" id="ARBA00010945"/>
    </source>
</evidence>
<dbReference type="PANTHER" id="PTHR11076:SF35">
    <property type="entry name" value="DNA REPAIR PROTEIN HOMOLOG YOBH"/>
    <property type="match status" value="1"/>
</dbReference>
<dbReference type="InterPro" id="IPR017961">
    <property type="entry name" value="DNA_pol_Y-fam_little_finger"/>
</dbReference>
<dbReference type="PROSITE" id="PS50173">
    <property type="entry name" value="UMUC"/>
    <property type="match status" value="1"/>
</dbReference>
<dbReference type="GO" id="GO:0003887">
    <property type="term" value="F:DNA-directed DNA polymerase activity"/>
    <property type="evidence" value="ECO:0007669"/>
    <property type="project" value="TreeGrafter"/>
</dbReference>
<protein>
    <submittedName>
        <fullName evidence="3">DNA polymerase-4</fullName>
    </submittedName>
</protein>
<dbReference type="AlphaFoldDB" id="A0A3D9JRE0"/>
<keyword evidence="4" id="KW-1185">Reference proteome</keyword>
<dbReference type="Gene3D" id="3.30.70.270">
    <property type="match status" value="1"/>
</dbReference>
<gene>
    <name evidence="3" type="ORF">DFP98_113178</name>
</gene>
<dbReference type="Pfam" id="PF00817">
    <property type="entry name" value="IMS"/>
    <property type="match status" value="1"/>
</dbReference>
<dbReference type="GO" id="GO:0005829">
    <property type="term" value="C:cytosol"/>
    <property type="evidence" value="ECO:0007669"/>
    <property type="project" value="TreeGrafter"/>
</dbReference>
<dbReference type="GO" id="GO:0006281">
    <property type="term" value="P:DNA repair"/>
    <property type="evidence" value="ECO:0007669"/>
    <property type="project" value="InterPro"/>
</dbReference>
<feature type="domain" description="UmuC" evidence="2">
    <location>
        <begin position="1"/>
        <end position="81"/>
    </location>
</feature>
<reference evidence="3 4" key="1">
    <citation type="submission" date="2018-07" db="EMBL/GenBank/DDBJ databases">
        <title>Genomic Encyclopedia of Type Strains, Phase III (KMG-III): the genomes of soil and plant-associated and newly described type strains.</title>
        <authorList>
            <person name="Whitman W."/>
        </authorList>
    </citation>
    <scope>NUCLEOTIDE SEQUENCE [LARGE SCALE GENOMIC DNA]</scope>
    <source>
        <strain evidence="3 4">CECT 7287</strain>
    </source>
</reference>
<dbReference type="Pfam" id="PF11799">
    <property type="entry name" value="IMS_C"/>
    <property type="match status" value="1"/>
</dbReference>
<evidence type="ECO:0000259" key="2">
    <source>
        <dbReference type="PROSITE" id="PS50173"/>
    </source>
</evidence>
<dbReference type="GO" id="GO:0042276">
    <property type="term" value="P:error-prone translesion synthesis"/>
    <property type="evidence" value="ECO:0007669"/>
    <property type="project" value="TreeGrafter"/>
</dbReference>
<accession>A0A3D9JRE0</accession>